<proteinExistence type="inferred from homology"/>
<comment type="subcellular location">
    <subcellularLocation>
        <location evidence="1">Membrane</location>
    </subcellularLocation>
</comment>
<keyword evidence="8" id="KW-1185">Reference proteome</keyword>
<organism evidence="7 8">
    <name type="scientific">Dermatophilus congolensis</name>
    <dbReference type="NCBI Taxonomy" id="1863"/>
    <lineage>
        <taxon>Bacteria</taxon>
        <taxon>Bacillati</taxon>
        <taxon>Actinomycetota</taxon>
        <taxon>Actinomycetes</taxon>
        <taxon>Micrococcales</taxon>
        <taxon>Dermatophilaceae</taxon>
        <taxon>Dermatophilus</taxon>
    </lineage>
</organism>
<dbReference type="Pfam" id="PF03717">
    <property type="entry name" value="PBP_dimer"/>
    <property type="match status" value="1"/>
</dbReference>
<protein>
    <submittedName>
        <fullName evidence="7">Penicillin-binding protein 2</fullName>
    </submittedName>
</protein>
<dbReference type="KEGG" id="dco:SAMEA4475696_1162"/>
<evidence type="ECO:0000256" key="3">
    <source>
        <dbReference type="ARBA" id="ARBA00023136"/>
    </source>
</evidence>
<evidence type="ECO:0000256" key="2">
    <source>
        <dbReference type="ARBA" id="ARBA00007171"/>
    </source>
</evidence>
<evidence type="ECO:0000256" key="4">
    <source>
        <dbReference type="SAM" id="MobiDB-lite"/>
    </source>
</evidence>
<dbReference type="Gene3D" id="3.90.1310.10">
    <property type="entry name" value="Penicillin-binding protein 2a (Domain 2)"/>
    <property type="match status" value="1"/>
</dbReference>
<dbReference type="Gene3D" id="3.30.450.330">
    <property type="match status" value="1"/>
</dbReference>
<dbReference type="InterPro" id="IPR036138">
    <property type="entry name" value="PBP_dimer_sf"/>
</dbReference>
<evidence type="ECO:0000259" key="6">
    <source>
        <dbReference type="Pfam" id="PF03717"/>
    </source>
</evidence>
<name>A0A239VHL5_9MICO</name>
<feature type="region of interest" description="Disordered" evidence="4">
    <location>
        <begin position="570"/>
        <end position="621"/>
    </location>
</feature>
<evidence type="ECO:0000256" key="1">
    <source>
        <dbReference type="ARBA" id="ARBA00004370"/>
    </source>
</evidence>
<evidence type="ECO:0000259" key="5">
    <source>
        <dbReference type="Pfam" id="PF00905"/>
    </source>
</evidence>
<dbReference type="SUPFAM" id="SSF56519">
    <property type="entry name" value="Penicillin binding protein dimerisation domain"/>
    <property type="match status" value="1"/>
</dbReference>
<dbReference type="GO" id="GO:0071555">
    <property type="term" value="P:cell wall organization"/>
    <property type="evidence" value="ECO:0007669"/>
    <property type="project" value="TreeGrafter"/>
</dbReference>
<evidence type="ECO:0000313" key="7">
    <source>
        <dbReference type="EMBL" id="SNV21188.1"/>
    </source>
</evidence>
<feature type="domain" description="Penicillin-binding protein transpeptidase" evidence="5">
    <location>
        <begin position="248"/>
        <end position="548"/>
    </location>
</feature>
<dbReference type="SUPFAM" id="SSF56601">
    <property type="entry name" value="beta-lactamase/transpeptidase-like"/>
    <property type="match status" value="1"/>
</dbReference>
<dbReference type="GO" id="GO:0008658">
    <property type="term" value="F:penicillin binding"/>
    <property type="evidence" value="ECO:0007669"/>
    <property type="project" value="InterPro"/>
</dbReference>
<accession>A0A239VHL5</accession>
<dbReference type="Pfam" id="PF00905">
    <property type="entry name" value="Transpeptidase"/>
    <property type="match status" value="1"/>
</dbReference>
<gene>
    <name evidence="7" type="primary">penA</name>
    <name evidence="7" type="ORF">SAMEA4475696_01162</name>
</gene>
<dbReference type="GO" id="GO:0005886">
    <property type="term" value="C:plasma membrane"/>
    <property type="evidence" value="ECO:0007669"/>
    <property type="project" value="TreeGrafter"/>
</dbReference>
<dbReference type="InterPro" id="IPR005311">
    <property type="entry name" value="PBP_dimer"/>
</dbReference>
<dbReference type="STRING" id="1121387.GCA_000429885_00927"/>
<dbReference type="PANTHER" id="PTHR30627:SF1">
    <property type="entry name" value="PEPTIDOGLYCAN D,D-TRANSPEPTIDASE FTSI"/>
    <property type="match status" value="1"/>
</dbReference>
<feature type="compositionally biased region" description="Polar residues" evidence="4">
    <location>
        <begin position="572"/>
        <end position="582"/>
    </location>
</feature>
<dbReference type="AlphaFoldDB" id="A0A239VHL5"/>
<evidence type="ECO:0000313" key="8">
    <source>
        <dbReference type="Proteomes" id="UP000242637"/>
    </source>
</evidence>
<dbReference type="InterPro" id="IPR050515">
    <property type="entry name" value="Beta-lactam/transpept"/>
</dbReference>
<comment type="similarity">
    <text evidence="2">Belongs to the transpeptidase family.</text>
</comment>
<dbReference type="Proteomes" id="UP000242637">
    <property type="component" value="Chromosome 1"/>
</dbReference>
<dbReference type="InterPro" id="IPR001460">
    <property type="entry name" value="PCN-bd_Tpept"/>
</dbReference>
<dbReference type="InterPro" id="IPR012338">
    <property type="entry name" value="Beta-lactam/transpept-like"/>
</dbReference>
<dbReference type="EMBL" id="LT906453">
    <property type="protein sequence ID" value="SNV21188.1"/>
    <property type="molecule type" value="Genomic_DNA"/>
</dbReference>
<sequence>MFIALLFIFTVFAAQLVRLQAIDAETIAQQAQRLRSRPTPIPAKRGTIQDRYGAPLAESSERFDVVVDQVAVAEYTKKDPNTKKSTKVGAAGAAADLAPILGIDEKQLATSMTGRKPWVPIARSVVPTTWLKVQGLKIPGVTNELVPIRYYPGGEPAAATVGWVGSDGTAKGNTGGGLEYLYNQALTGRPGKIVREYSLDNRVIPMGNSKITPAVPGEVIRTTIDNDLNWFAHDAIAKQVQDLGAEAGVIVIMDKQGRLLAVTQAPSFDPADRGRNNSDFSNMAFQGAFEPGSVTKIITAGAALDLGLTTPTTQWEIPNRYTVDGQEFRDSHDHPTEHLTTAGVLAKSSNIGTVKLAQLYPREKLAEYMQRFGLGERTAVGFPGESAGYLGDPSTWDGRSRYTISFGQAFTATPVQVTGIMQTIANKGVHIPPSLIAGRTDVEGQYHPQPLPQQTQAVSKETASQLASMLQSVVSNEGTALQAAVPGFNIAGKTGTSNRYTGKGGYVSSFVGYAPADDPQFVMGVFLVNPKKDIYGGSTSGPVFSSVMSHALQKYGIAPSGAKIAEFPLTFDPSQATPTPQSAPAGDNKPQAVTPNTPETKTGLQPPAVSPTDNTSAARRR</sequence>
<feature type="domain" description="Penicillin-binding protein dimerisation" evidence="6">
    <location>
        <begin position="40"/>
        <end position="204"/>
    </location>
</feature>
<dbReference type="Gene3D" id="3.40.710.10">
    <property type="entry name" value="DD-peptidase/beta-lactamase superfamily"/>
    <property type="match status" value="1"/>
</dbReference>
<feature type="compositionally biased region" description="Polar residues" evidence="4">
    <location>
        <begin position="611"/>
        <end position="621"/>
    </location>
</feature>
<reference evidence="7 8" key="1">
    <citation type="submission" date="2017-06" db="EMBL/GenBank/DDBJ databases">
        <authorList>
            <consortium name="Pathogen Informatics"/>
        </authorList>
    </citation>
    <scope>NUCLEOTIDE SEQUENCE [LARGE SCALE GENOMIC DNA]</scope>
    <source>
        <strain evidence="7 8">NCTC13039</strain>
    </source>
</reference>
<feature type="compositionally biased region" description="Polar residues" evidence="4">
    <location>
        <begin position="591"/>
        <end position="603"/>
    </location>
</feature>
<dbReference type="PANTHER" id="PTHR30627">
    <property type="entry name" value="PEPTIDOGLYCAN D,D-TRANSPEPTIDASE"/>
    <property type="match status" value="1"/>
</dbReference>
<keyword evidence="3" id="KW-0472">Membrane</keyword>